<evidence type="ECO:0000256" key="2">
    <source>
        <dbReference type="PIRSR" id="PIRSR601310-3"/>
    </source>
</evidence>
<protein>
    <recommendedName>
        <fullName evidence="4">HIT domain-containing protein</fullName>
    </recommendedName>
</protein>
<dbReference type="CDD" id="cd01276">
    <property type="entry name" value="PKCI_related"/>
    <property type="match status" value="1"/>
</dbReference>
<dbReference type="SUPFAM" id="SSF54197">
    <property type="entry name" value="HIT-like"/>
    <property type="match status" value="1"/>
</dbReference>
<dbReference type="PRINTS" id="PR00332">
    <property type="entry name" value="HISTRIAD"/>
</dbReference>
<feature type="short sequence motif" description="Histidine triad motif" evidence="2 3">
    <location>
        <begin position="167"/>
        <end position="171"/>
    </location>
</feature>
<evidence type="ECO:0000256" key="3">
    <source>
        <dbReference type="PROSITE-ProRule" id="PRU00464"/>
    </source>
</evidence>
<feature type="active site" description="Tele-AMP-histidine intermediate" evidence="1">
    <location>
        <position position="169"/>
    </location>
</feature>
<reference evidence="5 6" key="1">
    <citation type="submission" date="2023-03" db="EMBL/GenBank/DDBJ databases">
        <title>High-quality genome of Scylla paramamosain provides insights in environmental adaptation.</title>
        <authorList>
            <person name="Zhang L."/>
        </authorList>
    </citation>
    <scope>NUCLEOTIDE SEQUENCE [LARGE SCALE GENOMIC DNA]</scope>
    <source>
        <strain evidence="5">LZ_2023a</strain>
        <tissue evidence="5">Muscle</tissue>
    </source>
</reference>
<dbReference type="InterPro" id="IPR001310">
    <property type="entry name" value="Histidine_triad_HIT"/>
</dbReference>
<comment type="caution">
    <text evidence="5">The sequence shown here is derived from an EMBL/GenBank/DDBJ whole genome shotgun (WGS) entry which is preliminary data.</text>
</comment>
<dbReference type="Pfam" id="PF01230">
    <property type="entry name" value="HIT"/>
    <property type="match status" value="1"/>
</dbReference>
<organism evidence="5 6">
    <name type="scientific">Scylla paramamosain</name>
    <name type="common">Mud crab</name>
    <dbReference type="NCBI Taxonomy" id="85552"/>
    <lineage>
        <taxon>Eukaryota</taxon>
        <taxon>Metazoa</taxon>
        <taxon>Ecdysozoa</taxon>
        <taxon>Arthropoda</taxon>
        <taxon>Crustacea</taxon>
        <taxon>Multicrustacea</taxon>
        <taxon>Malacostraca</taxon>
        <taxon>Eumalacostraca</taxon>
        <taxon>Eucarida</taxon>
        <taxon>Decapoda</taxon>
        <taxon>Pleocyemata</taxon>
        <taxon>Brachyura</taxon>
        <taxon>Eubrachyura</taxon>
        <taxon>Portunoidea</taxon>
        <taxon>Portunidae</taxon>
        <taxon>Portuninae</taxon>
        <taxon>Scylla</taxon>
    </lineage>
</organism>
<feature type="domain" description="HIT" evidence="4">
    <location>
        <begin position="75"/>
        <end position="183"/>
    </location>
</feature>
<dbReference type="FunFam" id="3.30.428.10:FF:000005">
    <property type="entry name" value="Histidine triad nucleotide-binding protein 1"/>
    <property type="match status" value="1"/>
</dbReference>
<evidence type="ECO:0000313" key="5">
    <source>
        <dbReference type="EMBL" id="KAK8394235.1"/>
    </source>
</evidence>
<evidence type="ECO:0000259" key="4">
    <source>
        <dbReference type="PROSITE" id="PS51084"/>
    </source>
</evidence>
<accession>A0AAW0U3F3</accession>
<dbReference type="PROSITE" id="PS00892">
    <property type="entry name" value="HIT_1"/>
    <property type="match status" value="1"/>
</dbReference>
<evidence type="ECO:0000256" key="1">
    <source>
        <dbReference type="PIRSR" id="PIRSR601310-1"/>
    </source>
</evidence>
<name>A0AAW0U3F3_SCYPA</name>
<dbReference type="InterPro" id="IPR036265">
    <property type="entry name" value="HIT-like_sf"/>
</dbReference>
<evidence type="ECO:0000313" key="6">
    <source>
        <dbReference type="Proteomes" id="UP001487740"/>
    </source>
</evidence>
<dbReference type="Proteomes" id="UP001487740">
    <property type="component" value="Unassembled WGS sequence"/>
</dbReference>
<sequence length="183" mass="20273">MNSILTVLKGTHFSCHHLVTMRGGFLKSAYSRVSILGSSRSSVPEMISRGFADGDSETKCAQNVNIIEAKNSPTIFDRILDGSIKADIVYEDPECLAFRDVDPQAPKHLLVIPRRRITMLEDAQNTDQELLGHLMLVVKKVAEQEDLTDGYRVVINNGPDGGQSVYHLHIHLLGGRQLNWPPG</sequence>
<proteinExistence type="predicted"/>
<dbReference type="InterPro" id="IPR019808">
    <property type="entry name" value="Histidine_triad_CS"/>
</dbReference>
<dbReference type="InterPro" id="IPR011146">
    <property type="entry name" value="HIT-like"/>
</dbReference>
<dbReference type="GO" id="GO:0003824">
    <property type="term" value="F:catalytic activity"/>
    <property type="evidence" value="ECO:0007669"/>
    <property type="project" value="InterPro"/>
</dbReference>
<dbReference type="EMBL" id="JARAKH010000019">
    <property type="protein sequence ID" value="KAK8394235.1"/>
    <property type="molecule type" value="Genomic_DNA"/>
</dbReference>
<dbReference type="PROSITE" id="PS51084">
    <property type="entry name" value="HIT_2"/>
    <property type="match status" value="1"/>
</dbReference>
<gene>
    <name evidence="5" type="ORF">O3P69_006433</name>
</gene>
<dbReference type="Gene3D" id="3.30.428.10">
    <property type="entry name" value="HIT-like"/>
    <property type="match status" value="1"/>
</dbReference>
<keyword evidence="6" id="KW-1185">Reference proteome</keyword>
<dbReference type="AlphaFoldDB" id="A0AAW0U3F3"/>
<dbReference type="PANTHER" id="PTHR23089">
    <property type="entry name" value="HISTIDINE TRIAD HIT PROTEIN"/>
    <property type="match status" value="1"/>
</dbReference>